<evidence type="ECO:0000313" key="3">
    <source>
        <dbReference type="Proteomes" id="UP000238730"/>
    </source>
</evidence>
<organism evidence="2 3">
    <name type="scientific">Photobacterium angustum</name>
    <dbReference type="NCBI Taxonomy" id="661"/>
    <lineage>
        <taxon>Bacteria</taxon>
        <taxon>Pseudomonadati</taxon>
        <taxon>Pseudomonadota</taxon>
        <taxon>Gammaproteobacteria</taxon>
        <taxon>Vibrionales</taxon>
        <taxon>Vibrionaceae</taxon>
        <taxon>Photobacterium</taxon>
    </lineage>
</organism>
<dbReference type="RefSeq" id="WP_105062444.1">
    <property type="nucleotide sequence ID" value="NZ_MSCJ01000003.1"/>
</dbReference>
<dbReference type="InterPro" id="IPR021708">
    <property type="entry name" value="DUF3291"/>
</dbReference>
<reference evidence="2 3" key="1">
    <citation type="submission" date="2016-12" db="EMBL/GenBank/DDBJ databases">
        <title>Diversity of luminous bacteria.</title>
        <authorList>
            <person name="Yoshizawa S."/>
            <person name="Kogure K."/>
        </authorList>
    </citation>
    <scope>NUCLEOTIDE SEQUENCE [LARGE SCALE GENOMIC DNA]</scope>
    <source>
        <strain evidence="2 3">LC1-200</strain>
    </source>
</reference>
<comment type="caution">
    <text evidence="2">The sequence shown here is derived from an EMBL/GenBank/DDBJ whole genome shotgun (WGS) entry which is preliminary data.</text>
</comment>
<dbReference type="AlphaFoldDB" id="A0A2S7VL45"/>
<dbReference type="OrthoDB" id="2376237at2"/>
<feature type="domain" description="DUF3291" evidence="1">
    <location>
        <begin position="3"/>
        <end position="140"/>
    </location>
</feature>
<sequence>MKLAQLNIAKAKYPLDAPEIKEFVDNLDKVNTIAENSDGFVWRLKDESGDATNIQLFDDPSIIVNMSIWDSVDDLKNFMFRTHHKDFMRRKSEWFYRLTEANYVLWWIEDDEIPTPQHAVSRLEYLREHGETPYAFSFNSRFTPDDLLLLDELISSKR</sequence>
<dbReference type="Proteomes" id="UP000238730">
    <property type="component" value="Unassembled WGS sequence"/>
</dbReference>
<evidence type="ECO:0000313" key="2">
    <source>
        <dbReference type="EMBL" id="PQJ62655.1"/>
    </source>
</evidence>
<gene>
    <name evidence="2" type="ORF">BTO08_20735</name>
</gene>
<accession>A0A2S7VL45</accession>
<dbReference type="SUPFAM" id="SSF54909">
    <property type="entry name" value="Dimeric alpha+beta barrel"/>
    <property type="match status" value="1"/>
</dbReference>
<dbReference type="Pfam" id="PF11695">
    <property type="entry name" value="DUF3291"/>
    <property type="match status" value="1"/>
</dbReference>
<dbReference type="EMBL" id="MSCJ01000003">
    <property type="protein sequence ID" value="PQJ62655.1"/>
    <property type="molecule type" value="Genomic_DNA"/>
</dbReference>
<dbReference type="InterPro" id="IPR011008">
    <property type="entry name" value="Dimeric_a/b-barrel"/>
</dbReference>
<evidence type="ECO:0000259" key="1">
    <source>
        <dbReference type="Pfam" id="PF11695"/>
    </source>
</evidence>
<proteinExistence type="predicted"/>
<protein>
    <recommendedName>
        <fullName evidence="1">DUF3291 domain-containing protein</fullName>
    </recommendedName>
</protein>
<name>A0A2S7VL45_PHOAN</name>